<evidence type="ECO:0000313" key="1">
    <source>
        <dbReference type="EMBL" id="GIF22361.1"/>
    </source>
</evidence>
<dbReference type="RefSeq" id="WP_203809793.1">
    <property type="nucleotide sequence ID" value="NZ_BOMY01000034.1"/>
</dbReference>
<dbReference type="AlphaFoldDB" id="A0A919NQT2"/>
<dbReference type="SUPFAM" id="SSF46689">
    <property type="entry name" value="Homeodomain-like"/>
    <property type="match status" value="1"/>
</dbReference>
<proteinExistence type="predicted"/>
<keyword evidence="2" id="KW-1185">Reference proteome</keyword>
<dbReference type="Gene3D" id="1.10.357.10">
    <property type="entry name" value="Tetracycline Repressor, domain 2"/>
    <property type="match status" value="1"/>
</dbReference>
<dbReference type="Proteomes" id="UP000623608">
    <property type="component" value="Unassembled WGS sequence"/>
</dbReference>
<sequence>MSAEELRRRVVRVVIPLIGEYETLTMARIAGAAGIGEAELRAVFADKEAVVQACMSAMVAHISAVSDPAAEVRRMEAIRVDQPVAARLLEVIGVLGDYYERVRTELETLEPGGDQALSGQDFRALGSLPEIRPAVVRLLRPEEEHLRLPAEALAEIFLGLTRFCTRAPNEEQPMRAEDVVDLFLHGADTREAPRGPGWQ</sequence>
<dbReference type="EMBL" id="BOMY01000034">
    <property type="protein sequence ID" value="GIF22361.1"/>
    <property type="molecule type" value="Genomic_DNA"/>
</dbReference>
<comment type="caution">
    <text evidence="1">The sequence shown here is derived from an EMBL/GenBank/DDBJ whole genome shotgun (WGS) entry which is preliminary data.</text>
</comment>
<accession>A0A919NQT2</accession>
<organism evidence="1 2">
    <name type="scientific">Paractinoplanes tereljensis</name>
    <dbReference type="NCBI Taxonomy" id="571912"/>
    <lineage>
        <taxon>Bacteria</taxon>
        <taxon>Bacillati</taxon>
        <taxon>Actinomycetota</taxon>
        <taxon>Actinomycetes</taxon>
        <taxon>Micromonosporales</taxon>
        <taxon>Micromonosporaceae</taxon>
        <taxon>Paractinoplanes</taxon>
    </lineage>
</organism>
<name>A0A919NQT2_9ACTN</name>
<protein>
    <submittedName>
        <fullName evidence="1">TetR family transcriptional regulator</fullName>
    </submittedName>
</protein>
<dbReference type="InterPro" id="IPR009057">
    <property type="entry name" value="Homeodomain-like_sf"/>
</dbReference>
<gene>
    <name evidence="1" type="ORF">Ate02nite_50910</name>
</gene>
<reference evidence="1" key="1">
    <citation type="submission" date="2021-01" db="EMBL/GenBank/DDBJ databases">
        <title>Whole genome shotgun sequence of Actinoplanes tereljensis NBRC 105297.</title>
        <authorList>
            <person name="Komaki H."/>
            <person name="Tamura T."/>
        </authorList>
    </citation>
    <scope>NUCLEOTIDE SEQUENCE</scope>
    <source>
        <strain evidence="1">NBRC 105297</strain>
    </source>
</reference>
<evidence type="ECO:0000313" key="2">
    <source>
        <dbReference type="Proteomes" id="UP000623608"/>
    </source>
</evidence>